<dbReference type="KEGG" id="gsu:GSU2037"/>
<dbReference type="PATRIC" id="fig|243231.5.peg.2073"/>
<proteinExistence type="predicted"/>
<dbReference type="eggNOG" id="COG4970">
    <property type="taxonomic scope" value="Bacteria"/>
</dbReference>
<dbReference type="InParanoid" id="Q74BK4"/>
<protein>
    <submittedName>
        <fullName evidence="2">Type IV pilus minor pilin FimU</fullName>
    </submittedName>
</protein>
<accession>Q74BK4</accession>
<reference evidence="2 3" key="1">
    <citation type="journal article" date="2003" name="Science">
        <title>Genome of Geobacter sulfurreducens: metal reduction in subsurface environments.</title>
        <authorList>
            <person name="Methe B.A."/>
            <person name="Nelson K.E."/>
            <person name="Eisen J.A."/>
            <person name="Paulsen I.T."/>
            <person name="Nelson W."/>
            <person name="Heidelberg J.F."/>
            <person name="Wu D."/>
            <person name="Wu M."/>
            <person name="Ward N."/>
            <person name="Beanan M.J."/>
            <person name="Dodson R.J."/>
            <person name="Madupu R."/>
            <person name="Brinkac L.M."/>
            <person name="Daugherty S.C."/>
            <person name="DeBoy R.T."/>
            <person name="Durkin A.S."/>
            <person name="Gwinn M."/>
            <person name="Kolonay J.F."/>
            <person name="Sullivan S.A."/>
            <person name="Haft D.H."/>
            <person name="Selengut J."/>
            <person name="Davidsen T.M."/>
            <person name="Zafar N."/>
            <person name="White O."/>
            <person name="Tran B."/>
            <person name="Romero C."/>
            <person name="Forberger H.A."/>
            <person name="Weidman J."/>
            <person name="Khouri H."/>
            <person name="Feldblyum T.V."/>
            <person name="Utterback T.R."/>
            <person name="Van Aken S.E."/>
            <person name="Lovley D.R."/>
            <person name="Fraser C.M."/>
        </authorList>
    </citation>
    <scope>NUCLEOTIDE SEQUENCE [LARGE SCALE GENOMIC DNA]</scope>
    <source>
        <strain evidence="3">ATCC 51573 / DSM 12127 / PCA</strain>
    </source>
</reference>
<reference evidence="2 3" key="2">
    <citation type="journal article" date="2012" name="BMC Genomics">
        <title>Comparative genomic analysis of Geobacter sulfurreducens KN400, a strain with enhanced capacity for extracellular electron transfer and electricity production.</title>
        <authorList>
            <person name="Butler J.E."/>
            <person name="Young N.D."/>
            <person name="Aklujkar M."/>
            <person name="Lovley D.R."/>
        </authorList>
    </citation>
    <scope>NUCLEOTIDE SEQUENCE [LARGE SCALE GENOMIC DNA]</scope>
    <source>
        <strain evidence="3">ATCC 51573 / DSM 12127 / PCA</strain>
    </source>
</reference>
<dbReference type="SUPFAM" id="SSF54523">
    <property type="entry name" value="Pili subunits"/>
    <property type="match status" value="1"/>
</dbReference>
<dbReference type="EMBL" id="AE017180">
    <property type="protein sequence ID" value="AAR35413.1"/>
    <property type="molecule type" value="Genomic_DNA"/>
</dbReference>
<dbReference type="InterPro" id="IPR012902">
    <property type="entry name" value="N_methyl_site"/>
</dbReference>
<dbReference type="STRING" id="243231.GSU2037"/>
<dbReference type="Proteomes" id="UP000000577">
    <property type="component" value="Chromosome"/>
</dbReference>
<feature type="transmembrane region" description="Helical" evidence="1">
    <location>
        <begin position="6"/>
        <end position="27"/>
    </location>
</feature>
<name>Q74BK4_GEOSL</name>
<dbReference type="RefSeq" id="WP_010942680.1">
    <property type="nucleotide sequence ID" value="NC_002939.5"/>
</dbReference>
<dbReference type="Pfam" id="PF07963">
    <property type="entry name" value="N_methyl"/>
    <property type="match status" value="1"/>
</dbReference>
<sequence>MRQGGFSLVELVVIIGIIGILIAIGTLDYGNWSRKYNAEAQMKTMYADFASAKLDALHSKRQYQITLGSSQYVIRNYSSAFDATGTVTQTKTLKTPVTWSHDNIITFDTRGFTPLSSARTVCLASSGATIVDCVIVSQTRIDLGQKINPGGECASANCRPR</sequence>
<dbReference type="EnsemblBacteria" id="AAR35413">
    <property type="protein sequence ID" value="AAR35413"/>
    <property type="gene ID" value="GSU2037"/>
</dbReference>
<dbReference type="InterPro" id="IPR045584">
    <property type="entry name" value="Pilin-like"/>
</dbReference>
<evidence type="ECO:0000313" key="2">
    <source>
        <dbReference type="EMBL" id="AAR35413.1"/>
    </source>
</evidence>
<keyword evidence="1" id="KW-0472">Membrane</keyword>
<dbReference type="Gene3D" id="3.30.700.10">
    <property type="entry name" value="Glycoprotein, Type 4 Pilin"/>
    <property type="match status" value="1"/>
</dbReference>
<dbReference type="HOGENOM" id="CLU_135534_0_0_7"/>
<gene>
    <name evidence="2" type="primary">fimU</name>
    <name evidence="2" type="ordered locus">GSU2037</name>
</gene>
<evidence type="ECO:0000313" key="3">
    <source>
        <dbReference type="Proteomes" id="UP000000577"/>
    </source>
</evidence>
<keyword evidence="1" id="KW-0812">Transmembrane</keyword>
<keyword evidence="3" id="KW-1185">Reference proteome</keyword>
<evidence type="ECO:0000256" key="1">
    <source>
        <dbReference type="SAM" id="Phobius"/>
    </source>
</evidence>
<dbReference type="AlphaFoldDB" id="Q74BK4"/>
<organism evidence="2 3">
    <name type="scientific">Geobacter sulfurreducens (strain ATCC 51573 / DSM 12127 / PCA)</name>
    <dbReference type="NCBI Taxonomy" id="243231"/>
    <lineage>
        <taxon>Bacteria</taxon>
        <taxon>Pseudomonadati</taxon>
        <taxon>Thermodesulfobacteriota</taxon>
        <taxon>Desulfuromonadia</taxon>
        <taxon>Geobacterales</taxon>
        <taxon>Geobacteraceae</taxon>
        <taxon>Geobacter</taxon>
    </lineage>
</organism>
<keyword evidence="1" id="KW-1133">Transmembrane helix</keyword>
<dbReference type="PROSITE" id="PS00409">
    <property type="entry name" value="PROKAR_NTER_METHYL"/>
    <property type="match status" value="1"/>
</dbReference>